<feature type="transmembrane region" description="Helical" evidence="1">
    <location>
        <begin position="125"/>
        <end position="150"/>
    </location>
</feature>
<reference evidence="2" key="3">
    <citation type="journal article" date="2019" name="BMC Res. Notes">
        <title>Complete genome sequence of the Sulfodiicoccus acidiphilus strain HS-1T, the first crenarchaeon that lacks polB3, isolated from an acidic hot spring in Ohwaku-dani, Hakone, Japan.</title>
        <authorList>
            <person name="Sakai H.D."/>
            <person name="Kurosawa N."/>
        </authorList>
    </citation>
    <scope>NUCLEOTIDE SEQUENCE</scope>
    <source>
        <strain evidence="2">HS-1</strain>
    </source>
</reference>
<dbReference type="Proteomes" id="UP000616143">
    <property type="component" value="Unassembled WGS sequence"/>
</dbReference>
<evidence type="ECO:0000313" key="4">
    <source>
        <dbReference type="Proteomes" id="UP000276741"/>
    </source>
</evidence>
<feature type="transmembrane region" description="Helical" evidence="1">
    <location>
        <begin position="94"/>
        <end position="113"/>
    </location>
</feature>
<dbReference type="Proteomes" id="UP000276741">
    <property type="component" value="Chromosome"/>
</dbReference>
<keyword evidence="1" id="KW-0472">Membrane</keyword>
<evidence type="ECO:0000313" key="3">
    <source>
        <dbReference type="EMBL" id="GGT86600.1"/>
    </source>
</evidence>
<sequence length="208" mass="22397">MNLIRPAVRQTLSKLGTALGAGIFFGYLIVHYFVYSLVLEKIISSLSVAPYLPASSFYAFLSATPFSGLLSPVFSLTLNPTGVLLIPPYFELDLSPFSIVMGLMIAVLVTASLTRIMEVRGKMPAYYLLIPVGGVVTGASCCISLPFLIADFTPLSSAILLSPISGVVLLIAYYALPLSTTIALAVHVRLLFRVVPKSFRMRETVKGS</sequence>
<protein>
    <submittedName>
        <fullName evidence="2">Uncharacterized protein</fullName>
    </submittedName>
</protein>
<dbReference type="EMBL" id="BMQS01000001">
    <property type="protein sequence ID" value="GGT86600.1"/>
    <property type="molecule type" value="Genomic_DNA"/>
</dbReference>
<dbReference type="OrthoDB" id="34735at2157"/>
<keyword evidence="4" id="KW-1185">Reference proteome</keyword>
<proteinExistence type="predicted"/>
<dbReference type="AlphaFoldDB" id="A0A348B0I5"/>
<evidence type="ECO:0000313" key="2">
    <source>
        <dbReference type="EMBL" id="BBD71687.1"/>
    </source>
</evidence>
<evidence type="ECO:0000256" key="1">
    <source>
        <dbReference type="SAM" id="Phobius"/>
    </source>
</evidence>
<keyword evidence="1" id="KW-1133">Transmembrane helix</keyword>
<dbReference type="RefSeq" id="WP_126449020.1">
    <property type="nucleotide sequence ID" value="NZ_AP018553.1"/>
</dbReference>
<feature type="transmembrane region" description="Helical" evidence="1">
    <location>
        <begin position="15"/>
        <end position="39"/>
    </location>
</feature>
<reference evidence="4" key="2">
    <citation type="submission" date="2018-04" db="EMBL/GenBank/DDBJ databases">
        <title>Complete genome sequence of Sulfodiicoccus acidiphilus strain HS-1.</title>
        <authorList>
            <person name="Sakai H.D."/>
            <person name="Kurosawa N."/>
        </authorList>
    </citation>
    <scope>NUCLEOTIDE SEQUENCE [LARGE SCALE GENOMIC DNA]</scope>
    <source>
        <strain evidence="4">HS-1</strain>
    </source>
</reference>
<keyword evidence="1" id="KW-0812">Transmembrane</keyword>
<dbReference type="KEGG" id="sacd:HS1genome_0076"/>
<organism evidence="2 4">
    <name type="scientific">Sulfodiicoccus acidiphilus</name>
    <dbReference type="NCBI Taxonomy" id="1670455"/>
    <lineage>
        <taxon>Archaea</taxon>
        <taxon>Thermoproteota</taxon>
        <taxon>Thermoprotei</taxon>
        <taxon>Sulfolobales</taxon>
        <taxon>Sulfolobaceae</taxon>
        <taxon>Sulfodiicoccus</taxon>
    </lineage>
</organism>
<gene>
    <name evidence="3" type="ORF">GCM10007116_00700</name>
    <name evidence="2" type="ORF">HS1genome_0076</name>
</gene>
<dbReference type="EMBL" id="AP018553">
    <property type="protein sequence ID" value="BBD71687.1"/>
    <property type="molecule type" value="Genomic_DNA"/>
</dbReference>
<name>A0A348B0I5_9CREN</name>
<reference evidence="3" key="1">
    <citation type="journal article" date="2014" name="Int. J. Syst. Evol. Microbiol.">
        <title>Complete genome sequence of Corynebacterium casei LMG S-19264T (=DSM 44701T), isolated from a smear-ripened cheese.</title>
        <authorList>
            <consortium name="US DOE Joint Genome Institute (JGI-PGF)"/>
            <person name="Walter F."/>
            <person name="Albersmeier A."/>
            <person name="Kalinowski J."/>
            <person name="Ruckert C."/>
        </authorList>
    </citation>
    <scope>NUCLEOTIDE SEQUENCE</scope>
    <source>
        <strain evidence="3">JCM 31740</strain>
    </source>
</reference>
<reference evidence="3" key="4">
    <citation type="submission" date="2020-09" db="EMBL/GenBank/DDBJ databases">
        <authorList>
            <person name="Sun Q."/>
            <person name="Ohkuma M."/>
        </authorList>
    </citation>
    <scope>NUCLEOTIDE SEQUENCE</scope>
    <source>
        <strain evidence="3">JCM 31740</strain>
    </source>
</reference>
<accession>A0A348B0I5</accession>
<feature type="transmembrane region" description="Helical" evidence="1">
    <location>
        <begin position="170"/>
        <end position="192"/>
    </location>
</feature>
<dbReference type="GeneID" id="38665565"/>
<feature type="transmembrane region" description="Helical" evidence="1">
    <location>
        <begin position="51"/>
        <end position="74"/>
    </location>
</feature>